<name>A0A8X6H4A9_TRICU</name>
<accession>A0A8X6H4A9</accession>
<dbReference type="OrthoDB" id="6442499at2759"/>
<evidence type="ECO:0000313" key="1">
    <source>
        <dbReference type="EMBL" id="GFQ79464.1"/>
    </source>
</evidence>
<comment type="caution">
    <text evidence="1">The sequence shown here is derived from an EMBL/GenBank/DDBJ whole genome shotgun (WGS) entry which is preliminary data.</text>
</comment>
<protein>
    <submittedName>
        <fullName evidence="1">Uncharacterized protein</fullName>
    </submittedName>
</protein>
<organism evidence="1 2">
    <name type="scientific">Trichonephila clavata</name>
    <name type="common">Joro spider</name>
    <name type="synonym">Nephila clavata</name>
    <dbReference type="NCBI Taxonomy" id="2740835"/>
    <lineage>
        <taxon>Eukaryota</taxon>
        <taxon>Metazoa</taxon>
        <taxon>Ecdysozoa</taxon>
        <taxon>Arthropoda</taxon>
        <taxon>Chelicerata</taxon>
        <taxon>Arachnida</taxon>
        <taxon>Araneae</taxon>
        <taxon>Araneomorphae</taxon>
        <taxon>Entelegynae</taxon>
        <taxon>Araneoidea</taxon>
        <taxon>Nephilidae</taxon>
        <taxon>Trichonephila</taxon>
    </lineage>
</organism>
<reference evidence="1" key="1">
    <citation type="submission" date="2020-07" db="EMBL/GenBank/DDBJ databases">
        <title>Multicomponent nature underlies the extraordinary mechanical properties of spider dragline silk.</title>
        <authorList>
            <person name="Kono N."/>
            <person name="Nakamura H."/>
            <person name="Mori M."/>
            <person name="Yoshida Y."/>
            <person name="Ohtoshi R."/>
            <person name="Malay A.D."/>
            <person name="Moran D.A.P."/>
            <person name="Tomita M."/>
            <person name="Numata K."/>
            <person name="Arakawa K."/>
        </authorList>
    </citation>
    <scope>NUCLEOTIDE SEQUENCE</scope>
</reference>
<gene>
    <name evidence="1" type="primary">NCL1_49061</name>
    <name evidence="1" type="ORF">TNCT_255021</name>
</gene>
<proteinExistence type="predicted"/>
<dbReference type="EMBL" id="BMAO01002264">
    <property type="protein sequence ID" value="GFQ79464.1"/>
    <property type="molecule type" value="Genomic_DNA"/>
</dbReference>
<sequence length="456" mass="53916">MLPLPVPTLQRLALIQIAIRITNDATIVALTDKYGPISHILPDAESRLFLNETRTMKDVGDNRMKVHKPKIHHVIQPKHEFQRSPNYWWEQLVLIKISTLKLPRVMHRRILGVTRAVSLEVDRWLQYHTVLWTVDPCLDLQSDLVWMSIGKIDRAKTANSLIGNENLDIKIRYILACLYCYEDKVFSLWGRMALIEQAFILEFSQKRNALKCWAQSVKGESVIDWNELYIYRRFYPLGLPVINEKTYEELKPFRLTNCIVRGLLEFEDFYRCLSQEEFHSCSESLRKVPQYALRYLLDWPFQEEFMKVASRAWTFLSPEDFHSLLNVIVYQKIMIGRDDFDYINLLKEFWQQSSPHYKIYVQNYPIYNLVMIIVHTNLRGPSLSKQLLKHYGKNYLIYQSLRLRYIVFKGEEGIKEFRILGCRGDNEVDVISCNASGNEYSSSVYRELNYCPNENR</sequence>
<evidence type="ECO:0000313" key="2">
    <source>
        <dbReference type="Proteomes" id="UP000887116"/>
    </source>
</evidence>
<dbReference type="AlphaFoldDB" id="A0A8X6H4A9"/>
<dbReference type="Proteomes" id="UP000887116">
    <property type="component" value="Unassembled WGS sequence"/>
</dbReference>
<keyword evidence="2" id="KW-1185">Reference proteome</keyword>